<dbReference type="STRING" id="87626.PTD2_14324"/>
<evidence type="ECO:0000256" key="1">
    <source>
        <dbReference type="ARBA" id="ARBA00009437"/>
    </source>
</evidence>
<reference evidence="6 7" key="1">
    <citation type="submission" date="2006-02" db="EMBL/GenBank/DDBJ databases">
        <authorList>
            <person name="Moran M.A."/>
            <person name="Kjelleberg S."/>
            <person name="Egan S."/>
            <person name="Saunders N."/>
            <person name="Thomas T."/>
            <person name="Ferriera S."/>
            <person name="Johnson J."/>
            <person name="Kravitz S."/>
            <person name="Halpern A."/>
            <person name="Remington K."/>
            <person name="Beeson K."/>
            <person name="Tran B."/>
            <person name="Rogers Y.-H."/>
            <person name="Friedman R."/>
            <person name="Venter J.C."/>
        </authorList>
    </citation>
    <scope>NUCLEOTIDE SEQUENCE [LARGE SCALE GENOMIC DNA]</scope>
    <source>
        <strain evidence="6 7">D2</strain>
    </source>
</reference>
<dbReference type="EMBL" id="AAOH01000002">
    <property type="protein sequence ID" value="EAR30003.1"/>
    <property type="molecule type" value="Genomic_DNA"/>
</dbReference>
<dbReference type="PANTHER" id="PTHR30537:SF3">
    <property type="entry name" value="TRANSCRIPTIONAL REGULATORY PROTEIN"/>
    <property type="match status" value="1"/>
</dbReference>
<evidence type="ECO:0000256" key="2">
    <source>
        <dbReference type="ARBA" id="ARBA00023015"/>
    </source>
</evidence>
<keyword evidence="7" id="KW-1185">Reference proteome</keyword>
<keyword evidence="4" id="KW-0804">Transcription</keyword>
<dbReference type="eggNOG" id="COG0583">
    <property type="taxonomic scope" value="Bacteria"/>
</dbReference>
<evidence type="ECO:0000259" key="5">
    <source>
        <dbReference type="PROSITE" id="PS50931"/>
    </source>
</evidence>
<comment type="caution">
    <text evidence="6">The sequence shown here is derived from an EMBL/GenBank/DDBJ whole genome shotgun (WGS) entry which is preliminary data.</text>
</comment>
<gene>
    <name evidence="6" type="ORF">PTD2_14324</name>
</gene>
<dbReference type="Gene3D" id="3.40.190.290">
    <property type="match status" value="1"/>
</dbReference>
<dbReference type="InterPro" id="IPR036390">
    <property type="entry name" value="WH_DNA-bd_sf"/>
</dbReference>
<dbReference type="SUPFAM" id="SSF46785">
    <property type="entry name" value="Winged helix' DNA-binding domain"/>
    <property type="match status" value="1"/>
</dbReference>
<evidence type="ECO:0000256" key="3">
    <source>
        <dbReference type="ARBA" id="ARBA00023125"/>
    </source>
</evidence>
<dbReference type="GO" id="GO:0043565">
    <property type="term" value="F:sequence-specific DNA binding"/>
    <property type="evidence" value="ECO:0007669"/>
    <property type="project" value="TreeGrafter"/>
</dbReference>
<dbReference type="GO" id="GO:0003700">
    <property type="term" value="F:DNA-binding transcription factor activity"/>
    <property type="evidence" value="ECO:0007669"/>
    <property type="project" value="InterPro"/>
</dbReference>
<dbReference type="InterPro" id="IPR058163">
    <property type="entry name" value="LysR-type_TF_proteobact-type"/>
</dbReference>
<protein>
    <submittedName>
        <fullName evidence="6">Transcriptional regulator, LysR family protein</fullName>
    </submittedName>
</protein>
<dbReference type="Gene3D" id="1.10.10.10">
    <property type="entry name" value="Winged helix-like DNA-binding domain superfamily/Winged helix DNA-binding domain"/>
    <property type="match status" value="1"/>
</dbReference>
<evidence type="ECO:0000256" key="4">
    <source>
        <dbReference type="ARBA" id="ARBA00023163"/>
    </source>
</evidence>
<dbReference type="AlphaFoldDB" id="A4C7P9"/>
<dbReference type="GO" id="GO:0006351">
    <property type="term" value="P:DNA-templated transcription"/>
    <property type="evidence" value="ECO:0007669"/>
    <property type="project" value="TreeGrafter"/>
</dbReference>
<feature type="domain" description="HTH lysR-type" evidence="5">
    <location>
        <begin position="19"/>
        <end position="61"/>
    </location>
</feature>
<name>A4C7P9_9GAMM</name>
<keyword evidence="3" id="KW-0238">DNA-binding</keyword>
<proteinExistence type="inferred from homology"/>
<organism evidence="6 7">
    <name type="scientific">Pseudoalteromonas tunicata D2</name>
    <dbReference type="NCBI Taxonomy" id="87626"/>
    <lineage>
        <taxon>Bacteria</taxon>
        <taxon>Pseudomonadati</taxon>
        <taxon>Pseudomonadota</taxon>
        <taxon>Gammaproteobacteria</taxon>
        <taxon>Alteromonadales</taxon>
        <taxon>Pseudoalteromonadaceae</taxon>
        <taxon>Pseudoalteromonas</taxon>
    </lineage>
</organism>
<dbReference type="HOGENOM" id="CLU_039613_2_1_6"/>
<dbReference type="OrthoDB" id="570111at2"/>
<dbReference type="RefSeq" id="WP_009837876.1">
    <property type="nucleotide sequence ID" value="NZ_AAOH01000002.1"/>
</dbReference>
<evidence type="ECO:0000313" key="6">
    <source>
        <dbReference type="EMBL" id="EAR30003.1"/>
    </source>
</evidence>
<dbReference type="Pfam" id="PF03466">
    <property type="entry name" value="LysR_substrate"/>
    <property type="match status" value="1"/>
</dbReference>
<dbReference type="InterPro" id="IPR000847">
    <property type="entry name" value="LysR_HTH_N"/>
</dbReference>
<dbReference type="InterPro" id="IPR036388">
    <property type="entry name" value="WH-like_DNA-bd_sf"/>
</dbReference>
<evidence type="ECO:0000313" key="7">
    <source>
        <dbReference type="Proteomes" id="UP000006201"/>
    </source>
</evidence>
<comment type="similarity">
    <text evidence="1">Belongs to the LysR transcriptional regulatory family.</text>
</comment>
<dbReference type="InterPro" id="IPR005119">
    <property type="entry name" value="LysR_subst-bd"/>
</dbReference>
<sequence length="289" mass="32837">MQKTSWDDYRIAYQVAIDGSLSKAAITLNINHTTVLRHVNQLEDSLGIKLFIRHQRGYQLTDAGFLLLNKMPQVHSQITRLQNMLCDSEGEITGILRITSVLTYSKILNPALRAFIKQHPKLRIELVSTDDIVPLESGAVHVSIRIGKKPVDGDIIVKKLTDVEFAYYATEEYVAEHGSPSSSAEFKQHFWVLPSGGKRSIPFVKHITEHIPEENVIYQSNNFPDVHQAVIDGFGIGPLDLQQAKQHPDLHKITAIDMPLSESLWFVYHRDLKHSNRVKTLYQFLSNHL</sequence>
<keyword evidence="2" id="KW-0805">Transcription regulation</keyword>
<dbReference type="SUPFAM" id="SSF53850">
    <property type="entry name" value="Periplasmic binding protein-like II"/>
    <property type="match status" value="1"/>
</dbReference>
<dbReference type="Pfam" id="PF00126">
    <property type="entry name" value="HTH_1"/>
    <property type="match status" value="1"/>
</dbReference>
<dbReference type="PROSITE" id="PS50931">
    <property type="entry name" value="HTH_LYSR"/>
    <property type="match status" value="1"/>
</dbReference>
<accession>A4C7P9</accession>
<dbReference type="PANTHER" id="PTHR30537">
    <property type="entry name" value="HTH-TYPE TRANSCRIPTIONAL REGULATOR"/>
    <property type="match status" value="1"/>
</dbReference>
<dbReference type="Proteomes" id="UP000006201">
    <property type="component" value="Unassembled WGS sequence"/>
</dbReference>